<proteinExistence type="predicted"/>
<comment type="caution">
    <text evidence="2">The sequence shown here is derived from an EMBL/GenBank/DDBJ whole genome shotgun (WGS) entry which is preliminary data.</text>
</comment>
<evidence type="ECO:0000256" key="1">
    <source>
        <dbReference type="SAM" id="MobiDB-lite"/>
    </source>
</evidence>
<evidence type="ECO:0000313" key="3">
    <source>
        <dbReference type="Proteomes" id="UP000265618"/>
    </source>
</evidence>
<protein>
    <submittedName>
        <fullName evidence="2">Uncharacterized protein</fullName>
    </submittedName>
</protein>
<organism evidence="2 3">
    <name type="scientific">Kipferlia bialata</name>
    <dbReference type="NCBI Taxonomy" id="797122"/>
    <lineage>
        <taxon>Eukaryota</taxon>
        <taxon>Metamonada</taxon>
        <taxon>Carpediemonas-like organisms</taxon>
        <taxon>Kipferlia</taxon>
    </lineage>
</organism>
<sequence length="198" mass="23360">PLFNLPLSLPTQLRGVPRVPAKDILGPNETELMLERKRRSREKEREKERERERGKERQAPWWQRDGILYLQGDLHEIGTSRVAEGYREREGQREIDSGSPSVERVRERETLTETCRARERQWERERERERVGDGDRLDSVIQQLAQRERESTQDGSRYAQRTMSHINDTVARASALSRQDELSAIIDRIKMLKEMTPQ</sequence>
<feature type="compositionally biased region" description="Basic and acidic residues" evidence="1">
    <location>
        <begin position="41"/>
        <end position="58"/>
    </location>
</feature>
<dbReference type="AlphaFoldDB" id="A0A9K3D0U3"/>
<keyword evidence="3" id="KW-1185">Reference proteome</keyword>
<reference evidence="2 3" key="1">
    <citation type="journal article" date="2018" name="PLoS ONE">
        <title>The draft genome of Kipferlia bialata reveals reductive genome evolution in fornicate parasites.</title>
        <authorList>
            <person name="Tanifuji G."/>
            <person name="Takabayashi S."/>
            <person name="Kume K."/>
            <person name="Takagi M."/>
            <person name="Nakayama T."/>
            <person name="Kamikawa R."/>
            <person name="Inagaki Y."/>
            <person name="Hashimoto T."/>
        </authorList>
    </citation>
    <scope>NUCLEOTIDE SEQUENCE [LARGE SCALE GENOMIC DNA]</scope>
    <source>
        <strain evidence="2">NY0173</strain>
    </source>
</reference>
<feature type="compositionally biased region" description="Basic and acidic residues" evidence="1">
    <location>
        <begin position="85"/>
        <end position="96"/>
    </location>
</feature>
<feature type="non-terminal residue" evidence="2">
    <location>
        <position position="198"/>
    </location>
</feature>
<gene>
    <name evidence="2" type="ORF">KIPB_008912</name>
</gene>
<name>A0A9K3D0U3_9EUKA</name>
<evidence type="ECO:0000313" key="2">
    <source>
        <dbReference type="EMBL" id="GIQ86964.1"/>
    </source>
</evidence>
<dbReference type="Proteomes" id="UP000265618">
    <property type="component" value="Unassembled WGS sequence"/>
</dbReference>
<dbReference type="EMBL" id="BDIP01002883">
    <property type="protein sequence ID" value="GIQ86964.1"/>
    <property type="molecule type" value="Genomic_DNA"/>
</dbReference>
<feature type="region of interest" description="Disordered" evidence="1">
    <location>
        <begin position="85"/>
        <end position="104"/>
    </location>
</feature>
<feature type="region of interest" description="Disordered" evidence="1">
    <location>
        <begin position="19"/>
        <end position="58"/>
    </location>
</feature>
<accession>A0A9K3D0U3</accession>